<sequence>MRHLPLGRRHDGATIGMVPGRTFAESGLRPAAATTARKPDRKSWARSRVGATANTTSAVRAATAWNVPDAPAAQVSRSSTTVSRNSAARS</sequence>
<gene>
    <name evidence="2" type="ORF">GCM10023175_18080</name>
</gene>
<evidence type="ECO:0000313" key="2">
    <source>
        <dbReference type="EMBL" id="GAA4542560.1"/>
    </source>
</evidence>
<accession>A0ABP8RMH1</accession>
<comment type="caution">
    <text evidence="2">The sequence shown here is derived from an EMBL/GenBank/DDBJ whole genome shotgun (WGS) entry which is preliminary data.</text>
</comment>
<dbReference type="EMBL" id="BAABGT010000025">
    <property type="protein sequence ID" value="GAA4542560.1"/>
    <property type="molecule type" value="Genomic_DNA"/>
</dbReference>
<organism evidence="2 3">
    <name type="scientific">Pseudonocardia xishanensis</name>
    <dbReference type="NCBI Taxonomy" id="630995"/>
    <lineage>
        <taxon>Bacteria</taxon>
        <taxon>Bacillati</taxon>
        <taxon>Actinomycetota</taxon>
        <taxon>Actinomycetes</taxon>
        <taxon>Pseudonocardiales</taxon>
        <taxon>Pseudonocardiaceae</taxon>
        <taxon>Pseudonocardia</taxon>
    </lineage>
</organism>
<feature type="region of interest" description="Disordered" evidence="1">
    <location>
        <begin position="70"/>
        <end position="90"/>
    </location>
</feature>
<evidence type="ECO:0000256" key="1">
    <source>
        <dbReference type="SAM" id="MobiDB-lite"/>
    </source>
</evidence>
<evidence type="ECO:0000313" key="3">
    <source>
        <dbReference type="Proteomes" id="UP001501598"/>
    </source>
</evidence>
<proteinExistence type="predicted"/>
<protein>
    <submittedName>
        <fullName evidence="2">Uncharacterized protein</fullName>
    </submittedName>
</protein>
<dbReference type="Proteomes" id="UP001501598">
    <property type="component" value="Unassembled WGS sequence"/>
</dbReference>
<keyword evidence="3" id="KW-1185">Reference proteome</keyword>
<feature type="compositionally biased region" description="Low complexity" evidence="1">
    <location>
        <begin position="75"/>
        <end position="90"/>
    </location>
</feature>
<feature type="region of interest" description="Disordered" evidence="1">
    <location>
        <begin position="26"/>
        <end position="51"/>
    </location>
</feature>
<name>A0ABP8RMH1_9PSEU</name>
<reference evidence="3" key="1">
    <citation type="journal article" date="2019" name="Int. J. Syst. Evol. Microbiol.">
        <title>The Global Catalogue of Microorganisms (GCM) 10K type strain sequencing project: providing services to taxonomists for standard genome sequencing and annotation.</title>
        <authorList>
            <consortium name="The Broad Institute Genomics Platform"/>
            <consortium name="The Broad Institute Genome Sequencing Center for Infectious Disease"/>
            <person name="Wu L."/>
            <person name="Ma J."/>
        </authorList>
    </citation>
    <scope>NUCLEOTIDE SEQUENCE [LARGE SCALE GENOMIC DNA]</scope>
    <source>
        <strain evidence="3">JCM 17906</strain>
    </source>
</reference>